<evidence type="ECO:0000313" key="2">
    <source>
        <dbReference type="EMBL" id="KAL3802548.1"/>
    </source>
</evidence>
<keyword evidence="3" id="KW-1185">Reference proteome</keyword>
<dbReference type="AlphaFoldDB" id="A0ABD3QQ59"/>
<evidence type="ECO:0000256" key="1">
    <source>
        <dbReference type="SAM" id="MobiDB-lite"/>
    </source>
</evidence>
<protein>
    <submittedName>
        <fullName evidence="2">Uncharacterized protein</fullName>
    </submittedName>
</protein>
<evidence type="ECO:0000313" key="3">
    <source>
        <dbReference type="Proteomes" id="UP001516023"/>
    </source>
</evidence>
<feature type="compositionally biased region" description="Polar residues" evidence="1">
    <location>
        <begin position="1"/>
        <end position="11"/>
    </location>
</feature>
<organism evidence="2 3">
    <name type="scientific">Cyclotella cryptica</name>
    <dbReference type="NCBI Taxonomy" id="29204"/>
    <lineage>
        <taxon>Eukaryota</taxon>
        <taxon>Sar</taxon>
        <taxon>Stramenopiles</taxon>
        <taxon>Ochrophyta</taxon>
        <taxon>Bacillariophyta</taxon>
        <taxon>Coscinodiscophyceae</taxon>
        <taxon>Thalassiosirophycidae</taxon>
        <taxon>Stephanodiscales</taxon>
        <taxon>Stephanodiscaceae</taxon>
        <taxon>Cyclotella</taxon>
    </lineage>
</organism>
<feature type="region of interest" description="Disordered" evidence="1">
    <location>
        <begin position="1"/>
        <end position="37"/>
    </location>
</feature>
<name>A0ABD3QQ59_9STRA</name>
<accession>A0ABD3QQ59</accession>
<sequence>MAVNNNSSPLQYLQHPKVDEQFTTNSNHHHNNDPTGIPSEVINTILTYFITYQAYLQPESTLDPLTT</sequence>
<dbReference type="EMBL" id="JABMIG020000019">
    <property type="protein sequence ID" value="KAL3802548.1"/>
    <property type="molecule type" value="Genomic_DNA"/>
</dbReference>
<reference evidence="2 3" key="1">
    <citation type="journal article" date="2020" name="G3 (Bethesda)">
        <title>Improved Reference Genome for Cyclotella cryptica CCMP332, a Model for Cell Wall Morphogenesis, Salinity Adaptation, and Lipid Production in Diatoms (Bacillariophyta).</title>
        <authorList>
            <person name="Roberts W.R."/>
            <person name="Downey K.M."/>
            <person name="Ruck E.C."/>
            <person name="Traller J.C."/>
            <person name="Alverson A.J."/>
        </authorList>
    </citation>
    <scope>NUCLEOTIDE SEQUENCE [LARGE SCALE GENOMIC DNA]</scope>
    <source>
        <strain evidence="2 3">CCMP332</strain>
    </source>
</reference>
<dbReference type="Proteomes" id="UP001516023">
    <property type="component" value="Unassembled WGS sequence"/>
</dbReference>
<proteinExistence type="predicted"/>
<gene>
    <name evidence="2" type="ORF">HJC23_012567</name>
</gene>
<comment type="caution">
    <text evidence="2">The sequence shown here is derived from an EMBL/GenBank/DDBJ whole genome shotgun (WGS) entry which is preliminary data.</text>
</comment>